<accession>A0A1T5FFE3</accession>
<sequence>MITDLSNAIGTLVVAGERYADMRLKEAVALWNQLDARARLRAYFRSDRLLSVPMFGPPRRAFSGYDFERLAELLGVRTATA</sequence>
<proteinExistence type="predicted"/>
<keyword evidence="2" id="KW-1185">Reference proteome</keyword>
<dbReference type="EMBL" id="FUYM01000009">
    <property type="protein sequence ID" value="SKB94778.1"/>
    <property type="molecule type" value="Genomic_DNA"/>
</dbReference>
<dbReference type="AlphaFoldDB" id="A0A1T5FFE3"/>
<gene>
    <name evidence="1" type="ORF">SAMN06295920_109128</name>
</gene>
<evidence type="ECO:0000313" key="2">
    <source>
        <dbReference type="Proteomes" id="UP000189818"/>
    </source>
</evidence>
<organism evidence="1 2">
    <name type="scientific">Rhizorhabdus histidinilytica</name>
    <dbReference type="NCBI Taxonomy" id="439228"/>
    <lineage>
        <taxon>Bacteria</taxon>
        <taxon>Pseudomonadati</taxon>
        <taxon>Pseudomonadota</taxon>
        <taxon>Alphaproteobacteria</taxon>
        <taxon>Sphingomonadales</taxon>
        <taxon>Sphingomonadaceae</taxon>
        <taxon>Rhizorhabdus</taxon>
    </lineage>
</organism>
<dbReference type="OrthoDB" id="7576568at2"/>
<dbReference type="RefSeq" id="WP_079649719.1">
    <property type="nucleotide sequence ID" value="NZ_FUYM01000009.1"/>
</dbReference>
<evidence type="ECO:0000313" key="1">
    <source>
        <dbReference type="EMBL" id="SKB94778.1"/>
    </source>
</evidence>
<dbReference type="STRING" id="439228.SAMN06295920_109128"/>
<name>A0A1T5FFE3_9SPHN</name>
<dbReference type="Proteomes" id="UP000189818">
    <property type="component" value="Unassembled WGS sequence"/>
</dbReference>
<protein>
    <submittedName>
        <fullName evidence="1">Uncharacterized protein</fullName>
    </submittedName>
</protein>
<reference evidence="2" key="1">
    <citation type="submission" date="2017-02" db="EMBL/GenBank/DDBJ databases">
        <authorList>
            <person name="Varghese N."/>
            <person name="Submissions S."/>
        </authorList>
    </citation>
    <scope>NUCLEOTIDE SEQUENCE [LARGE SCALE GENOMIC DNA]</scope>
    <source>
        <strain evidence="2">UM2</strain>
    </source>
</reference>